<dbReference type="GO" id="GO:0019239">
    <property type="term" value="F:deaminase activity"/>
    <property type="evidence" value="ECO:0007669"/>
    <property type="project" value="TreeGrafter"/>
</dbReference>
<sequence length="114" mass="12037">MNALTKTGVCTDGAPPPKPFLSQGVIVGNMVYISGSLGMDPSTGKMVEGTITDRTVRALKNISNILEAAGTSVANLVKVNIFITDMKDFGEMNEGYMEVVSEGIKPVCVPMIVI</sequence>
<keyword evidence="3" id="KW-1185">Reference proteome</keyword>
<dbReference type="PANTHER" id="PTHR11803">
    <property type="entry name" value="2-IMINOBUTANOATE/2-IMINOPROPANOATE DEAMINASE RIDA"/>
    <property type="match status" value="1"/>
</dbReference>
<dbReference type="GO" id="GO:0005739">
    <property type="term" value="C:mitochondrion"/>
    <property type="evidence" value="ECO:0007669"/>
    <property type="project" value="TreeGrafter"/>
</dbReference>
<dbReference type="PANTHER" id="PTHR11803:SF42">
    <property type="entry name" value="MMF1"/>
    <property type="match status" value="1"/>
</dbReference>
<dbReference type="SUPFAM" id="SSF55298">
    <property type="entry name" value="YjgF-like"/>
    <property type="match status" value="1"/>
</dbReference>
<organism evidence="2 3">
    <name type="scientific">Fusarium sarcochroum</name>
    <dbReference type="NCBI Taxonomy" id="1208366"/>
    <lineage>
        <taxon>Eukaryota</taxon>
        <taxon>Fungi</taxon>
        <taxon>Dikarya</taxon>
        <taxon>Ascomycota</taxon>
        <taxon>Pezizomycotina</taxon>
        <taxon>Sordariomycetes</taxon>
        <taxon>Hypocreomycetidae</taxon>
        <taxon>Hypocreales</taxon>
        <taxon>Nectriaceae</taxon>
        <taxon>Fusarium</taxon>
        <taxon>Fusarium lateritium species complex</taxon>
    </lineage>
</organism>
<dbReference type="GO" id="GO:0005829">
    <property type="term" value="C:cytosol"/>
    <property type="evidence" value="ECO:0007669"/>
    <property type="project" value="TreeGrafter"/>
</dbReference>
<proteinExistence type="inferred from homology"/>
<evidence type="ECO:0000313" key="2">
    <source>
        <dbReference type="EMBL" id="KAF4943362.1"/>
    </source>
</evidence>
<gene>
    <name evidence="2" type="ORF">FSARC_14938</name>
</gene>
<reference evidence="2" key="2">
    <citation type="submission" date="2020-05" db="EMBL/GenBank/DDBJ databases">
        <authorList>
            <person name="Kim H.-S."/>
            <person name="Proctor R.H."/>
            <person name="Brown D.W."/>
        </authorList>
    </citation>
    <scope>NUCLEOTIDE SEQUENCE</scope>
    <source>
        <strain evidence="2">NRRL 20472</strain>
    </source>
</reference>
<dbReference type="Pfam" id="PF01042">
    <property type="entry name" value="Ribonuc_L-PSP"/>
    <property type="match status" value="1"/>
</dbReference>
<evidence type="ECO:0000313" key="3">
    <source>
        <dbReference type="Proteomes" id="UP000622797"/>
    </source>
</evidence>
<reference evidence="2" key="1">
    <citation type="journal article" date="2020" name="BMC Genomics">
        <title>Correction to: Identification and distribution of gene clusters required for synthesis of sphingolipid metabolism inhibitors in diverse species of the filamentous fungus Fusarium.</title>
        <authorList>
            <person name="Kim H.S."/>
            <person name="Lohmar J.M."/>
            <person name="Busman M."/>
            <person name="Brown D.W."/>
            <person name="Naumann T.A."/>
            <person name="Divon H.H."/>
            <person name="Lysoe E."/>
            <person name="Uhlig S."/>
            <person name="Proctor R.H."/>
        </authorList>
    </citation>
    <scope>NUCLEOTIDE SEQUENCE</scope>
    <source>
        <strain evidence="2">NRRL 20472</strain>
    </source>
</reference>
<dbReference type="EMBL" id="JABEXW010001557">
    <property type="protein sequence ID" value="KAF4943362.1"/>
    <property type="molecule type" value="Genomic_DNA"/>
</dbReference>
<dbReference type="OrthoDB" id="309640at2759"/>
<dbReference type="InterPro" id="IPR006175">
    <property type="entry name" value="YjgF/YER057c/UK114"/>
</dbReference>
<protein>
    <submittedName>
        <fullName evidence="2">Uncharacterized protein</fullName>
    </submittedName>
</protein>
<evidence type="ECO:0000256" key="1">
    <source>
        <dbReference type="ARBA" id="ARBA00010552"/>
    </source>
</evidence>
<dbReference type="AlphaFoldDB" id="A0A8H4SPW4"/>
<dbReference type="Gene3D" id="3.30.1330.40">
    <property type="entry name" value="RutC-like"/>
    <property type="match status" value="1"/>
</dbReference>
<dbReference type="FunFam" id="3.30.1330.40:FF:000001">
    <property type="entry name" value="L-PSP family endoribonuclease"/>
    <property type="match status" value="1"/>
</dbReference>
<name>A0A8H4SPW4_9HYPO</name>
<dbReference type="Proteomes" id="UP000622797">
    <property type="component" value="Unassembled WGS sequence"/>
</dbReference>
<comment type="similarity">
    <text evidence="1">Belongs to the RutC family.</text>
</comment>
<dbReference type="CDD" id="cd00448">
    <property type="entry name" value="YjgF_YER057c_UK114_family"/>
    <property type="match status" value="1"/>
</dbReference>
<dbReference type="InterPro" id="IPR035959">
    <property type="entry name" value="RutC-like_sf"/>
</dbReference>
<comment type="caution">
    <text evidence="2">The sequence shown here is derived from an EMBL/GenBank/DDBJ whole genome shotgun (WGS) entry which is preliminary data.</text>
</comment>
<accession>A0A8H4SPW4</accession>